<keyword evidence="4" id="KW-0804">Transcription</keyword>
<dbReference type="Proteomes" id="UP000008229">
    <property type="component" value="Chromosome"/>
</dbReference>
<feature type="DNA-binding region" description="H-T-H motif" evidence="5">
    <location>
        <begin position="43"/>
        <end position="62"/>
    </location>
</feature>
<feature type="domain" description="HTH tetR-type" evidence="7">
    <location>
        <begin position="20"/>
        <end position="80"/>
    </location>
</feature>
<dbReference type="STRING" id="469383.Cwoe_0832"/>
<protein>
    <submittedName>
        <fullName evidence="8">Transcriptional regulator, TetR family</fullName>
    </submittedName>
</protein>
<dbReference type="HOGENOM" id="CLU_069356_12_4_11"/>
<dbReference type="GO" id="GO:0000976">
    <property type="term" value="F:transcription cis-regulatory region binding"/>
    <property type="evidence" value="ECO:0007669"/>
    <property type="project" value="TreeGrafter"/>
</dbReference>
<keyword evidence="9" id="KW-1185">Reference proteome</keyword>
<dbReference type="InterPro" id="IPR050109">
    <property type="entry name" value="HTH-type_TetR-like_transc_reg"/>
</dbReference>
<dbReference type="InterPro" id="IPR036271">
    <property type="entry name" value="Tet_transcr_reg_TetR-rel_C_sf"/>
</dbReference>
<evidence type="ECO:0000256" key="2">
    <source>
        <dbReference type="ARBA" id="ARBA00023015"/>
    </source>
</evidence>
<reference evidence="8 9" key="1">
    <citation type="journal article" date="2010" name="Stand. Genomic Sci.">
        <title>Complete genome sequence of Conexibacter woesei type strain (ID131577).</title>
        <authorList>
            <person name="Pukall R."/>
            <person name="Lapidus A."/>
            <person name="Glavina Del Rio T."/>
            <person name="Copeland A."/>
            <person name="Tice H."/>
            <person name="Cheng J.-F."/>
            <person name="Lucas S."/>
            <person name="Chen F."/>
            <person name="Nolan M."/>
            <person name="Bruce D."/>
            <person name="Goodwin L."/>
            <person name="Pitluck S."/>
            <person name="Mavromatis K."/>
            <person name="Ivanova N."/>
            <person name="Ovchinnikova G."/>
            <person name="Pati A."/>
            <person name="Chen A."/>
            <person name="Palaniappan K."/>
            <person name="Land M."/>
            <person name="Hauser L."/>
            <person name="Chang Y.-J."/>
            <person name="Jeffries C.D."/>
            <person name="Chain P."/>
            <person name="Meincke L."/>
            <person name="Sims D."/>
            <person name="Brettin T."/>
            <person name="Detter J.C."/>
            <person name="Rohde M."/>
            <person name="Goeker M."/>
            <person name="Bristow J."/>
            <person name="Eisen J.A."/>
            <person name="Markowitz V."/>
            <person name="Kyrpides N.C."/>
            <person name="Klenk H.-P."/>
            <person name="Hugenholtz P."/>
        </authorList>
    </citation>
    <scope>NUCLEOTIDE SEQUENCE [LARGE SCALE GENOMIC DNA]</scope>
    <source>
        <strain evidence="9">DSM 14684 / CIP 108061 / JCM 11494 / NBRC 100937 / ID131577</strain>
    </source>
</reference>
<gene>
    <name evidence="8" type="ordered locus">Cwoe_0832</name>
</gene>
<dbReference type="Pfam" id="PF17932">
    <property type="entry name" value="TetR_C_24"/>
    <property type="match status" value="1"/>
</dbReference>
<dbReference type="PANTHER" id="PTHR30055">
    <property type="entry name" value="HTH-TYPE TRANSCRIPTIONAL REGULATOR RUTR"/>
    <property type="match status" value="1"/>
</dbReference>
<dbReference type="RefSeq" id="WP_012932318.1">
    <property type="nucleotide sequence ID" value="NC_013739.1"/>
</dbReference>
<dbReference type="PANTHER" id="PTHR30055:SF175">
    <property type="entry name" value="HTH-TYPE TRANSCRIPTIONAL REPRESSOR KSTR2"/>
    <property type="match status" value="1"/>
</dbReference>
<dbReference type="GO" id="GO:0003700">
    <property type="term" value="F:DNA-binding transcription factor activity"/>
    <property type="evidence" value="ECO:0007669"/>
    <property type="project" value="TreeGrafter"/>
</dbReference>
<evidence type="ECO:0000259" key="7">
    <source>
        <dbReference type="PROSITE" id="PS50977"/>
    </source>
</evidence>
<evidence type="ECO:0000256" key="6">
    <source>
        <dbReference type="SAM" id="MobiDB-lite"/>
    </source>
</evidence>
<dbReference type="Gene3D" id="1.10.10.60">
    <property type="entry name" value="Homeodomain-like"/>
    <property type="match status" value="1"/>
</dbReference>
<keyword evidence="3 5" id="KW-0238">DNA-binding</keyword>
<dbReference type="eggNOG" id="COG1309">
    <property type="taxonomic scope" value="Bacteria"/>
</dbReference>
<dbReference type="AlphaFoldDB" id="D3FAJ6"/>
<feature type="region of interest" description="Disordered" evidence="6">
    <location>
        <begin position="1"/>
        <end position="21"/>
    </location>
</feature>
<dbReference type="KEGG" id="cwo:Cwoe_0832"/>
<dbReference type="SUPFAM" id="SSF48498">
    <property type="entry name" value="Tetracyclin repressor-like, C-terminal domain"/>
    <property type="match status" value="1"/>
</dbReference>
<dbReference type="InterPro" id="IPR009057">
    <property type="entry name" value="Homeodomain-like_sf"/>
</dbReference>
<keyword evidence="2" id="KW-0805">Transcription regulation</keyword>
<dbReference type="PRINTS" id="PR00455">
    <property type="entry name" value="HTHTETR"/>
</dbReference>
<name>D3FAJ6_CONWI</name>
<reference evidence="9" key="2">
    <citation type="submission" date="2010-01" db="EMBL/GenBank/DDBJ databases">
        <title>The complete genome of Conexibacter woesei DSM 14684.</title>
        <authorList>
            <consortium name="US DOE Joint Genome Institute (JGI-PGF)"/>
            <person name="Lucas S."/>
            <person name="Copeland A."/>
            <person name="Lapidus A."/>
            <person name="Glavina del Rio T."/>
            <person name="Dalin E."/>
            <person name="Tice H."/>
            <person name="Bruce D."/>
            <person name="Goodwin L."/>
            <person name="Pitluck S."/>
            <person name="Kyrpides N."/>
            <person name="Mavromatis K."/>
            <person name="Ivanova N."/>
            <person name="Mikhailova N."/>
            <person name="Chertkov O."/>
            <person name="Brettin T."/>
            <person name="Detter J.C."/>
            <person name="Han C."/>
            <person name="Larimer F."/>
            <person name="Land M."/>
            <person name="Hauser L."/>
            <person name="Markowitz V."/>
            <person name="Cheng J.-F."/>
            <person name="Hugenholtz P."/>
            <person name="Woyke T."/>
            <person name="Wu D."/>
            <person name="Pukall R."/>
            <person name="Steenblock K."/>
            <person name="Schneider S."/>
            <person name="Klenk H.-P."/>
            <person name="Eisen J.A."/>
        </authorList>
    </citation>
    <scope>NUCLEOTIDE SEQUENCE [LARGE SCALE GENOMIC DNA]</scope>
    <source>
        <strain evidence="9">DSM 14684 / CIP 108061 / JCM 11494 / NBRC 100937 / ID131577</strain>
    </source>
</reference>
<organism evidence="8 9">
    <name type="scientific">Conexibacter woesei (strain DSM 14684 / CCUG 47730 / CIP 108061 / JCM 11494 / NBRC 100937 / ID131577)</name>
    <dbReference type="NCBI Taxonomy" id="469383"/>
    <lineage>
        <taxon>Bacteria</taxon>
        <taxon>Bacillati</taxon>
        <taxon>Actinomycetota</taxon>
        <taxon>Thermoleophilia</taxon>
        <taxon>Solirubrobacterales</taxon>
        <taxon>Conexibacteraceae</taxon>
        <taxon>Conexibacter</taxon>
    </lineage>
</organism>
<dbReference type="Gene3D" id="1.10.357.10">
    <property type="entry name" value="Tetracycline Repressor, domain 2"/>
    <property type="match status" value="1"/>
</dbReference>
<evidence type="ECO:0000313" key="9">
    <source>
        <dbReference type="Proteomes" id="UP000008229"/>
    </source>
</evidence>
<dbReference type="PROSITE" id="PS50977">
    <property type="entry name" value="HTH_TETR_2"/>
    <property type="match status" value="1"/>
</dbReference>
<proteinExistence type="predicted"/>
<dbReference type="OrthoDB" id="1669699at2"/>
<sequence length="211" mass="24230">MPAHSHTPAADGRAATRRPPKRRAEIIERSAALFDARGYHSASMEDIAAAVGIRKTTLYHYFRSKDEILACIHDEFLDLLIERQQRRAALGMRPDQLVLETMEDILELMETHRGHVRVFFEHHRELPPDAHEAISRKRKRYEEEVRATIRDGVEQGAFRPVDPGMATLALFGMCNWAYQWYDASGPLSARQIAHTFWDMLLRGIASRPDGR</sequence>
<dbReference type="Pfam" id="PF00440">
    <property type="entry name" value="TetR_N"/>
    <property type="match status" value="1"/>
</dbReference>
<evidence type="ECO:0000256" key="1">
    <source>
        <dbReference type="ARBA" id="ARBA00022491"/>
    </source>
</evidence>
<evidence type="ECO:0000313" key="8">
    <source>
        <dbReference type="EMBL" id="ADB49265.1"/>
    </source>
</evidence>
<evidence type="ECO:0000256" key="5">
    <source>
        <dbReference type="PROSITE-ProRule" id="PRU00335"/>
    </source>
</evidence>
<dbReference type="EMBL" id="CP001854">
    <property type="protein sequence ID" value="ADB49265.1"/>
    <property type="molecule type" value="Genomic_DNA"/>
</dbReference>
<evidence type="ECO:0000256" key="3">
    <source>
        <dbReference type="ARBA" id="ARBA00023125"/>
    </source>
</evidence>
<dbReference type="SUPFAM" id="SSF46689">
    <property type="entry name" value="Homeodomain-like"/>
    <property type="match status" value="1"/>
</dbReference>
<evidence type="ECO:0000256" key="4">
    <source>
        <dbReference type="ARBA" id="ARBA00023163"/>
    </source>
</evidence>
<accession>D3FAJ6</accession>
<dbReference type="InterPro" id="IPR041490">
    <property type="entry name" value="KstR2_TetR_C"/>
</dbReference>
<keyword evidence="1" id="KW-0678">Repressor</keyword>
<dbReference type="InterPro" id="IPR001647">
    <property type="entry name" value="HTH_TetR"/>
</dbReference>